<name>A0A383VZ62_TETOB</name>
<evidence type="ECO:0000313" key="2">
    <source>
        <dbReference type="EMBL" id="SZX70074.1"/>
    </source>
</evidence>
<gene>
    <name evidence="2" type="ORF">BQ4739_LOCUS10319</name>
</gene>
<keyword evidence="3" id="KW-1185">Reference proteome</keyword>
<proteinExistence type="predicted"/>
<protein>
    <submittedName>
        <fullName evidence="2">Uncharacterized protein</fullName>
    </submittedName>
</protein>
<reference evidence="2 3" key="1">
    <citation type="submission" date="2016-10" db="EMBL/GenBank/DDBJ databases">
        <authorList>
            <person name="Cai Z."/>
        </authorList>
    </citation>
    <scope>NUCLEOTIDE SEQUENCE [LARGE SCALE GENOMIC DNA]</scope>
</reference>
<dbReference type="AlphaFoldDB" id="A0A383VZ62"/>
<organism evidence="2 3">
    <name type="scientific">Tetradesmus obliquus</name>
    <name type="common">Green alga</name>
    <name type="synonym">Acutodesmus obliquus</name>
    <dbReference type="NCBI Taxonomy" id="3088"/>
    <lineage>
        <taxon>Eukaryota</taxon>
        <taxon>Viridiplantae</taxon>
        <taxon>Chlorophyta</taxon>
        <taxon>core chlorophytes</taxon>
        <taxon>Chlorophyceae</taxon>
        <taxon>CS clade</taxon>
        <taxon>Sphaeropleales</taxon>
        <taxon>Scenedesmaceae</taxon>
        <taxon>Tetradesmus</taxon>
    </lineage>
</organism>
<dbReference type="EMBL" id="FNXT01000970">
    <property type="protein sequence ID" value="SZX70074.1"/>
    <property type="molecule type" value="Genomic_DNA"/>
</dbReference>
<sequence length="157" mass="15665">MSMTLGSSKKAAGSGNSGSALLSNSSSSFKDPFAALAQSSEPWQELDVEAGASCEDSPLPEVQLSQLSIDNEDDTLISSADPAACDFLLVALAFQEQQSSLRKSVELQLEDPVVTVAVGTSSSSNSSSGQLGHTGSSKAGAAAAVAPVGSVGTAGVQ</sequence>
<evidence type="ECO:0000256" key="1">
    <source>
        <dbReference type="SAM" id="MobiDB-lite"/>
    </source>
</evidence>
<evidence type="ECO:0000313" key="3">
    <source>
        <dbReference type="Proteomes" id="UP000256970"/>
    </source>
</evidence>
<accession>A0A383VZ62</accession>
<feature type="region of interest" description="Disordered" evidence="1">
    <location>
        <begin position="1"/>
        <end position="24"/>
    </location>
</feature>
<dbReference type="Proteomes" id="UP000256970">
    <property type="component" value="Unassembled WGS sequence"/>
</dbReference>
<feature type="region of interest" description="Disordered" evidence="1">
    <location>
        <begin position="118"/>
        <end position="139"/>
    </location>
</feature>